<accession>A0A2K1QPW0</accession>
<protein>
    <submittedName>
        <fullName evidence="1">Uncharacterized protein</fullName>
    </submittedName>
</protein>
<sequence>MIRGLPSNVGRDKCQIFGLFCETKNDQRTTTSTAHYATNVTNTALSAPSDPTPLIKLLTGTNTSTCSLHHHIGPCRKEEAETQNGSTDKYASLQSKSTILSRLRVFELHTNCPALIRYFLQHPLTPRPLRFSRNRYLRHWTIHRAWQVFRAKTRQLRELELERQYNSMREACEALRLMDGKGMRVEEGSVEASSAKDVGRLYRIAMLKNDVWGGVPIEYARIQTQTPARDGWNHEWKR</sequence>
<dbReference type="PANTHER" id="PTHR39150">
    <property type="entry name" value="54S RIBOSOMAL PROTEIN L28, MITOCHONDRIAL"/>
    <property type="match status" value="1"/>
</dbReference>
<proteinExistence type="predicted"/>
<dbReference type="InterPro" id="IPR042831">
    <property type="entry name" value="Ribosomal_mL40_fung"/>
</dbReference>
<dbReference type="GO" id="GO:0032543">
    <property type="term" value="P:mitochondrial translation"/>
    <property type="evidence" value="ECO:0007669"/>
    <property type="project" value="InterPro"/>
</dbReference>
<gene>
    <name evidence="1" type="ORF">CAC42_7202</name>
</gene>
<dbReference type="Proteomes" id="UP000243797">
    <property type="component" value="Unassembled WGS sequence"/>
</dbReference>
<reference evidence="1 2" key="1">
    <citation type="submission" date="2017-06" db="EMBL/GenBank/DDBJ databases">
        <title>Draft genome sequence of a variant of Elsinoe murrayae.</title>
        <authorList>
            <person name="Cheng Q."/>
        </authorList>
    </citation>
    <scope>NUCLEOTIDE SEQUENCE [LARGE SCALE GENOMIC DNA]</scope>
    <source>
        <strain evidence="1 2">CQ-2017a</strain>
    </source>
</reference>
<dbReference type="OrthoDB" id="2098203at2759"/>
<dbReference type="EMBL" id="NKHZ01000052">
    <property type="protein sequence ID" value="PNS17148.1"/>
    <property type="molecule type" value="Genomic_DNA"/>
</dbReference>
<evidence type="ECO:0000313" key="1">
    <source>
        <dbReference type="EMBL" id="PNS17148.1"/>
    </source>
</evidence>
<organism evidence="1 2">
    <name type="scientific">Sphaceloma murrayae</name>
    <dbReference type="NCBI Taxonomy" id="2082308"/>
    <lineage>
        <taxon>Eukaryota</taxon>
        <taxon>Fungi</taxon>
        <taxon>Dikarya</taxon>
        <taxon>Ascomycota</taxon>
        <taxon>Pezizomycotina</taxon>
        <taxon>Dothideomycetes</taxon>
        <taxon>Dothideomycetidae</taxon>
        <taxon>Myriangiales</taxon>
        <taxon>Elsinoaceae</taxon>
        <taxon>Sphaceloma</taxon>
    </lineage>
</organism>
<dbReference type="STRING" id="2082308.A0A2K1QPW0"/>
<dbReference type="GO" id="GO:0003735">
    <property type="term" value="F:structural constituent of ribosome"/>
    <property type="evidence" value="ECO:0007669"/>
    <property type="project" value="InterPro"/>
</dbReference>
<keyword evidence="2" id="KW-1185">Reference proteome</keyword>
<dbReference type="Gene3D" id="6.10.250.3440">
    <property type="match status" value="1"/>
</dbReference>
<evidence type="ECO:0000313" key="2">
    <source>
        <dbReference type="Proteomes" id="UP000243797"/>
    </source>
</evidence>
<dbReference type="InParanoid" id="A0A2K1QPW0"/>
<name>A0A2K1QPW0_9PEZI</name>
<dbReference type="GO" id="GO:0005739">
    <property type="term" value="C:mitochondrion"/>
    <property type="evidence" value="ECO:0007669"/>
    <property type="project" value="GOC"/>
</dbReference>
<dbReference type="PANTHER" id="PTHR39150:SF1">
    <property type="entry name" value="LARGE RIBOSOMAL SUBUNIT PROTEIN ML40"/>
    <property type="match status" value="1"/>
</dbReference>
<dbReference type="AlphaFoldDB" id="A0A2K1QPW0"/>
<comment type="caution">
    <text evidence="1">The sequence shown here is derived from an EMBL/GenBank/DDBJ whole genome shotgun (WGS) entry which is preliminary data.</text>
</comment>